<evidence type="ECO:0000313" key="1">
    <source>
        <dbReference type="EMBL" id="KAI7962940.1"/>
    </source>
</evidence>
<keyword evidence="2" id="KW-1185">Reference proteome</keyword>
<reference evidence="1 2" key="3">
    <citation type="journal article" date="2022" name="Microbiol. Spectr.">
        <title>Folding features and dynamics of 3D genome architecture in plant fungal pathogens.</title>
        <authorList>
            <person name="Xia C."/>
        </authorList>
    </citation>
    <scope>NUCLEOTIDE SEQUENCE [LARGE SCALE GENOMIC DNA]</scope>
    <source>
        <strain evidence="1 2">93-210</strain>
    </source>
</reference>
<comment type="caution">
    <text evidence="1">The sequence shown here is derived from an EMBL/GenBank/DDBJ whole genome shotgun (WGS) entry which is preliminary data.</text>
</comment>
<name>A0ACC0EZ54_9BASI</name>
<reference evidence="2" key="1">
    <citation type="journal article" date="2018" name="BMC Genomics">
        <title>Genomic insights into host adaptation between the wheat stripe rust pathogen (Puccinia striiformis f. sp. tritici) and the barley stripe rust pathogen (Puccinia striiformis f. sp. hordei).</title>
        <authorList>
            <person name="Xia C."/>
            <person name="Wang M."/>
            <person name="Yin C."/>
            <person name="Cornejo O.E."/>
            <person name="Hulbert S.H."/>
            <person name="Chen X."/>
        </authorList>
    </citation>
    <scope>NUCLEOTIDE SEQUENCE [LARGE SCALE GENOMIC DNA]</scope>
    <source>
        <strain evidence="2">93-210</strain>
    </source>
</reference>
<sequence>QGPGQSGPLRATPVAPNPAPRVGEEIDRTWDRPLVGQLNAIDLDMTTCSVVAVTSPPPSPLLYPKTRSAVTATRHQDHAVVRLIDFQLLKNVWISATCGPQRKPFVLATCKSPTNEASFIVRRLVDSRMNEFDSGISWCSSSYNYIPCAVIKDKNTHPLLPSSLNASSPMAHSEKEYILPDSTLRKASNARSLEYNRRASRGSYVVLCPQDMTLFLIGPHMSS</sequence>
<dbReference type="Proteomes" id="UP001060170">
    <property type="component" value="Chromosome 1"/>
</dbReference>
<organism evidence="1 2">
    <name type="scientific">Puccinia striiformis f. sp. tritici</name>
    <dbReference type="NCBI Taxonomy" id="168172"/>
    <lineage>
        <taxon>Eukaryota</taxon>
        <taxon>Fungi</taxon>
        <taxon>Dikarya</taxon>
        <taxon>Basidiomycota</taxon>
        <taxon>Pucciniomycotina</taxon>
        <taxon>Pucciniomycetes</taxon>
        <taxon>Pucciniales</taxon>
        <taxon>Pucciniaceae</taxon>
        <taxon>Puccinia</taxon>
    </lineage>
</organism>
<gene>
    <name evidence="1" type="ORF">MJO28_001034</name>
</gene>
<reference evidence="2" key="2">
    <citation type="journal article" date="2018" name="Mol. Plant Microbe Interact.">
        <title>Genome sequence resources for the wheat stripe rust pathogen (Puccinia striiformis f. sp. tritici) and the barley stripe rust pathogen (Puccinia striiformis f. sp. hordei).</title>
        <authorList>
            <person name="Xia C."/>
            <person name="Wang M."/>
            <person name="Yin C."/>
            <person name="Cornejo O.E."/>
            <person name="Hulbert S.H."/>
            <person name="Chen X."/>
        </authorList>
    </citation>
    <scope>NUCLEOTIDE SEQUENCE [LARGE SCALE GENOMIC DNA]</scope>
    <source>
        <strain evidence="2">93-210</strain>
    </source>
</reference>
<accession>A0ACC0EZ54</accession>
<proteinExistence type="predicted"/>
<evidence type="ECO:0000313" key="2">
    <source>
        <dbReference type="Proteomes" id="UP001060170"/>
    </source>
</evidence>
<protein>
    <submittedName>
        <fullName evidence="1">Uncharacterized protein</fullName>
    </submittedName>
</protein>
<feature type="non-terminal residue" evidence="1">
    <location>
        <position position="1"/>
    </location>
</feature>
<dbReference type="EMBL" id="CM045865">
    <property type="protein sequence ID" value="KAI7962940.1"/>
    <property type="molecule type" value="Genomic_DNA"/>
</dbReference>